<evidence type="ECO:0000313" key="2">
    <source>
        <dbReference type="EMBL" id="GBN09739.1"/>
    </source>
</evidence>
<dbReference type="OrthoDB" id="6425443at2759"/>
<keyword evidence="3" id="KW-1185">Reference proteome</keyword>
<dbReference type="PANTHER" id="PTHR47331:SF1">
    <property type="entry name" value="GAG-LIKE PROTEIN"/>
    <property type="match status" value="1"/>
</dbReference>
<sequence>MDIEKSLRKRNTIRTLVTNIVQEAEELLNNSELDIDLLEELLVKLKQKECQLKEINDQVEKLIDVSSIETEILDSEEFNDKISKCVRKINGKLKPNIVKNPESQREIESRDRGFNVKLPKLTIEKFTGNPQEWTEFWNSFETTIHENNVLSKVEKFSYLKMCLSGKALNVVSGFELSSENYDNCIKILKDRFGRKDVIIRHKRTFEVQFVLSKTRVAPVKKLTLPRLELLGALIAARIASCLKSLLRISACDIYCWTDSSIALNWIKGSGIRWKQFVANRVREIQTLTDPGKWKFCEGRENLADLLSRGCSAQKLLNSEIWWSGARWLSQPKYLWPATVERKIPEEITELKGVKTVVQNITVQKPEHPFHCLLNKCSSWSKVVRVAAWCLRFIKNLQKTIDKTKTFLLTSEFEEAQNVILKYVQEEAFHEEMQRLKVNKPIKTHNKLLALCPYLDENEILRVGGRLRHAKLHENTKYPVILPKDHVVTDLIIRHYHLKYLHAGNQLVHSAIRQRYWILCARVAIKRIIWKCVRCARLRSALSQQLMGSLSVRVHMNTIIQKLK</sequence>
<dbReference type="Pfam" id="PF03564">
    <property type="entry name" value="DUF1759"/>
    <property type="match status" value="1"/>
</dbReference>
<proteinExistence type="predicted"/>
<gene>
    <name evidence="2" type="ORF">AVEN_109845_1</name>
</gene>
<organism evidence="2 3">
    <name type="scientific">Araneus ventricosus</name>
    <name type="common">Orbweaver spider</name>
    <name type="synonym">Epeira ventricosa</name>
    <dbReference type="NCBI Taxonomy" id="182803"/>
    <lineage>
        <taxon>Eukaryota</taxon>
        <taxon>Metazoa</taxon>
        <taxon>Ecdysozoa</taxon>
        <taxon>Arthropoda</taxon>
        <taxon>Chelicerata</taxon>
        <taxon>Arachnida</taxon>
        <taxon>Araneae</taxon>
        <taxon>Araneomorphae</taxon>
        <taxon>Entelegynae</taxon>
        <taxon>Araneoidea</taxon>
        <taxon>Araneidae</taxon>
        <taxon>Araneus</taxon>
    </lineage>
</organism>
<name>A0A4Y2L5P5_ARAVE</name>
<accession>A0A4Y2L5P5</accession>
<dbReference type="EMBL" id="BGPR01005390">
    <property type="protein sequence ID" value="GBN09739.1"/>
    <property type="molecule type" value="Genomic_DNA"/>
</dbReference>
<reference evidence="2 3" key="1">
    <citation type="journal article" date="2019" name="Sci. Rep.">
        <title>Orb-weaving spider Araneus ventricosus genome elucidates the spidroin gene catalogue.</title>
        <authorList>
            <person name="Kono N."/>
            <person name="Nakamura H."/>
            <person name="Ohtoshi R."/>
            <person name="Moran D.A.P."/>
            <person name="Shinohara A."/>
            <person name="Yoshida Y."/>
            <person name="Fujiwara M."/>
            <person name="Mori M."/>
            <person name="Tomita M."/>
            <person name="Arakawa K."/>
        </authorList>
    </citation>
    <scope>NUCLEOTIDE SEQUENCE [LARGE SCALE GENOMIC DNA]</scope>
</reference>
<dbReference type="AlphaFoldDB" id="A0A4Y2L5P5"/>
<comment type="caution">
    <text evidence="2">The sequence shown here is derived from an EMBL/GenBank/DDBJ whole genome shotgun (WGS) entry which is preliminary data.</text>
</comment>
<protein>
    <submittedName>
        <fullName evidence="2">Uncharacterized protein</fullName>
    </submittedName>
</protein>
<dbReference type="InterPro" id="IPR005312">
    <property type="entry name" value="DUF1759"/>
</dbReference>
<evidence type="ECO:0000313" key="3">
    <source>
        <dbReference type="Proteomes" id="UP000499080"/>
    </source>
</evidence>
<evidence type="ECO:0000256" key="1">
    <source>
        <dbReference type="SAM" id="Coils"/>
    </source>
</evidence>
<keyword evidence="1" id="KW-0175">Coiled coil</keyword>
<feature type="coiled-coil region" evidence="1">
    <location>
        <begin position="21"/>
        <end position="65"/>
    </location>
</feature>
<dbReference type="Proteomes" id="UP000499080">
    <property type="component" value="Unassembled WGS sequence"/>
</dbReference>
<dbReference type="PANTHER" id="PTHR47331">
    <property type="entry name" value="PHD-TYPE DOMAIN-CONTAINING PROTEIN"/>
    <property type="match status" value="1"/>
</dbReference>